<feature type="transmembrane region" description="Helical" evidence="1">
    <location>
        <begin position="35"/>
        <end position="55"/>
    </location>
</feature>
<dbReference type="RefSeq" id="WP_124844692.1">
    <property type="nucleotide sequence ID" value="NZ_RQZG01000008.1"/>
</dbReference>
<dbReference type="AlphaFoldDB" id="A0A3P1T5Z2"/>
<keyword evidence="1" id="KW-0812">Transmembrane</keyword>
<proteinExistence type="predicted"/>
<keyword evidence="3" id="KW-0813">Transport</keyword>
<keyword evidence="3" id="KW-0406">Ion transport</keyword>
<dbReference type="Proteomes" id="UP000280819">
    <property type="component" value="Unassembled WGS sequence"/>
</dbReference>
<evidence type="ECO:0000313" key="3">
    <source>
        <dbReference type="EMBL" id="RRD04917.1"/>
    </source>
</evidence>
<dbReference type="OrthoDB" id="9799090at2"/>
<feature type="transmembrane region" description="Helical" evidence="1">
    <location>
        <begin position="9"/>
        <end position="29"/>
    </location>
</feature>
<comment type="caution">
    <text evidence="3">The sequence shown here is derived from an EMBL/GenBank/DDBJ whole genome shotgun (WGS) entry which is preliminary data.</text>
</comment>
<dbReference type="EMBL" id="RQZG01000008">
    <property type="protein sequence ID" value="RRD04917.1"/>
    <property type="molecule type" value="Genomic_DNA"/>
</dbReference>
<accession>A0A3P1T5Z2</accession>
<keyword evidence="1" id="KW-0472">Membrane</keyword>
<dbReference type="GO" id="GO:0034220">
    <property type="term" value="P:monoatomic ion transmembrane transport"/>
    <property type="evidence" value="ECO:0007669"/>
    <property type="project" value="UniProtKB-KW"/>
</dbReference>
<dbReference type="Pfam" id="PF07885">
    <property type="entry name" value="Ion_trans_2"/>
    <property type="match status" value="1"/>
</dbReference>
<reference evidence="3 4" key="1">
    <citation type="submission" date="2018-11" db="EMBL/GenBank/DDBJ databases">
        <title>Genomes From Bacteria Associated with the Canine Oral Cavity: a Test Case for Automated Genome-Based Taxonomic Assignment.</title>
        <authorList>
            <person name="Coil D.A."/>
            <person name="Jospin G."/>
            <person name="Darling A.E."/>
            <person name="Wallis C."/>
            <person name="Davis I.J."/>
            <person name="Harris S."/>
            <person name="Eisen J.A."/>
            <person name="Holcombe L.J."/>
            <person name="O'Flynn C."/>
        </authorList>
    </citation>
    <scope>NUCLEOTIDE SEQUENCE [LARGE SCALE GENOMIC DNA]</scope>
    <source>
        <strain evidence="3 4">OH887_COT-365</strain>
    </source>
</reference>
<dbReference type="InterPro" id="IPR013099">
    <property type="entry name" value="K_chnl_dom"/>
</dbReference>
<keyword evidence="3" id="KW-0407">Ion channel</keyword>
<gene>
    <name evidence="3" type="ORF">EII34_08290</name>
</gene>
<evidence type="ECO:0000256" key="1">
    <source>
        <dbReference type="SAM" id="Phobius"/>
    </source>
</evidence>
<feature type="domain" description="Potassium channel" evidence="2">
    <location>
        <begin position="83"/>
        <end position="149"/>
    </location>
</feature>
<dbReference type="Gene3D" id="1.10.287.70">
    <property type="match status" value="1"/>
</dbReference>
<feature type="transmembrane region" description="Helical" evidence="1">
    <location>
        <begin position="127"/>
        <end position="148"/>
    </location>
</feature>
<sequence length="172" mass="18409">MSQPPVEWSWLRGVIVTALVVTIYHVVPVRTGEELWGRGALSFAMLIVLALLITHQVKTHPDRVGRLITTLVADISLCALACYALATQVPGEFAGLATRTDALYFTMVTMTTVGFGDVHPVGQRARLLVTAMIAFSLLFLGLVARTIAASIGAAKEQAVTPAQPEPETKVSP</sequence>
<evidence type="ECO:0000313" key="4">
    <source>
        <dbReference type="Proteomes" id="UP000280819"/>
    </source>
</evidence>
<keyword evidence="1" id="KW-1133">Transmembrane helix</keyword>
<feature type="transmembrane region" description="Helical" evidence="1">
    <location>
        <begin position="67"/>
        <end position="86"/>
    </location>
</feature>
<name>A0A3P1T5Z2_9ACTN</name>
<dbReference type="SUPFAM" id="SSF81324">
    <property type="entry name" value="Voltage-gated potassium channels"/>
    <property type="match status" value="1"/>
</dbReference>
<evidence type="ECO:0000259" key="2">
    <source>
        <dbReference type="Pfam" id="PF07885"/>
    </source>
</evidence>
<organism evidence="3 4">
    <name type="scientific">Arachnia propionica</name>
    <dbReference type="NCBI Taxonomy" id="1750"/>
    <lineage>
        <taxon>Bacteria</taxon>
        <taxon>Bacillati</taxon>
        <taxon>Actinomycetota</taxon>
        <taxon>Actinomycetes</taxon>
        <taxon>Propionibacteriales</taxon>
        <taxon>Propionibacteriaceae</taxon>
        <taxon>Arachnia</taxon>
    </lineage>
</organism>
<protein>
    <submittedName>
        <fullName evidence="3">Two pore domain potassium channel family protein</fullName>
    </submittedName>
</protein>